<gene>
    <name evidence="6" type="ORF">DEM34_15825</name>
</gene>
<evidence type="ECO:0000259" key="5">
    <source>
        <dbReference type="PROSITE" id="PS50931"/>
    </source>
</evidence>
<evidence type="ECO:0000313" key="6">
    <source>
        <dbReference type="EMBL" id="PWG61572.1"/>
    </source>
</evidence>
<dbReference type="Pfam" id="PF03466">
    <property type="entry name" value="LysR_substrate"/>
    <property type="match status" value="1"/>
</dbReference>
<dbReference type="Pfam" id="PF00126">
    <property type="entry name" value="HTH_1"/>
    <property type="match status" value="1"/>
</dbReference>
<evidence type="ECO:0000256" key="1">
    <source>
        <dbReference type="ARBA" id="ARBA00009437"/>
    </source>
</evidence>
<dbReference type="InterPro" id="IPR058163">
    <property type="entry name" value="LysR-type_TF_proteobact-type"/>
</dbReference>
<dbReference type="GO" id="GO:0006351">
    <property type="term" value="P:DNA-templated transcription"/>
    <property type="evidence" value="ECO:0007669"/>
    <property type="project" value="TreeGrafter"/>
</dbReference>
<keyword evidence="2" id="KW-0805">Transcription regulation</keyword>
<dbReference type="AlphaFoldDB" id="A0A2U2MXR8"/>
<dbReference type="Gene3D" id="3.40.190.290">
    <property type="match status" value="1"/>
</dbReference>
<dbReference type="InterPro" id="IPR036388">
    <property type="entry name" value="WH-like_DNA-bd_sf"/>
</dbReference>
<sequence>MLEDLRALVLFAKTVETGSFRKAAEAFGLSPSVVSHHIAQLEQRRGTALLYRSPRKLALTASGRRVFGEASALARSAESIARLFAEDAKEVAGEISVSFPAALLRGPLMRRITAFAHDHPDVSITLIATDRRTDIVGQGVDMALRVGTMPDSALKAVSVGQVERTLVCAPALLHRYGRPAEPSELAAWPWIRLAMLPPARDLIGPHGERARIQFTSRIQVDSVDAMYQLTRAGLGISSPPDYLVAEDLVTGDLVPLLPQWSVTAMPVYAVWPPNTPPRSVTRRLVDYLREPIESD</sequence>
<evidence type="ECO:0000256" key="3">
    <source>
        <dbReference type="ARBA" id="ARBA00023125"/>
    </source>
</evidence>
<dbReference type="GO" id="GO:0043565">
    <property type="term" value="F:sequence-specific DNA binding"/>
    <property type="evidence" value="ECO:0007669"/>
    <property type="project" value="TreeGrafter"/>
</dbReference>
<keyword evidence="3" id="KW-0238">DNA-binding</keyword>
<dbReference type="CDD" id="cd08422">
    <property type="entry name" value="PBP2_CrgA_like"/>
    <property type="match status" value="1"/>
</dbReference>
<accession>A0A2U2MXR8</accession>
<dbReference type="OrthoDB" id="8885940at2"/>
<name>A0A2U2MXR8_9GAMM</name>
<dbReference type="SUPFAM" id="SSF53850">
    <property type="entry name" value="Periplasmic binding protein-like II"/>
    <property type="match status" value="1"/>
</dbReference>
<dbReference type="InterPro" id="IPR000847">
    <property type="entry name" value="LysR_HTH_N"/>
</dbReference>
<dbReference type="InterPro" id="IPR005119">
    <property type="entry name" value="LysR_subst-bd"/>
</dbReference>
<dbReference type="EMBL" id="QFFI01000031">
    <property type="protein sequence ID" value="PWG61572.1"/>
    <property type="molecule type" value="Genomic_DNA"/>
</dbReference>
<evidence type="ECO:0000256" key="4">
    <source>
        <dbReference type="ARBA" id="ARBA00023163"/>
    </source>
</evidence>
<comment type="similarity">
    <text evidence="1">Belongs to the LysR transcriptional regulatory family.</text>
</comment>
<keyword evidence="7" id="KW-1185">Reference proteome</keyword>
<reference evidence="6 7" key="1">
    <citation type="submission" date="2018-05" db="EMBL/GenBank/DDBJ databases">
        <title>Spiribacter halobius sp. nov., a moderately halophilic bacterium isolated from marine solar saltern.</title>
        <authorList>
            <person name="Zheng W.-S."/>
            <person name="Lu D.-C."/>
            <person name="Du Z.-J."/>
        </authorList>
    </citation>
    <scope>NUCLEOTIDE SEQUENCE [LARGE SCALE GENOMIC DNA]</scope>
    <source>
        <strain evidence="6 7">E85</strain>
    </source>
</reference>
<dbReference type="SUPFAM" id="SSF46785">
    <property type="entry name" value="Winged helix' DNA-binding domain"/>
    <property type="match status" value="1"/>
</dbReference>
<evidence type="ECO:0000256" key="2">
    <source>
        <dbReference type="ARBA" id="ARBA00023015"/>
    </source>
</evidence>
<dbReference type="PANTHER" id="PTHR30537">
    <property type="entry name" value="HTH-TYPE TRANSCRIPTIONAL REGULATOR"/>
    <property type="match status" value="1"/>
</dbReference>
<comment type="caution">
    <text evidence="6">The sequence shown here is derived from an EMBL/GenBank/DDBJ whole genome shotgun (WGS) entry which is preliminary data.</text>
</comment>
<dbReference type="InterPro" id="IPR036390">
    <property type="entry name" value="WH_DNA-bd_sf"/>
</dbReference>
<protein>
    <submittedName>
        <fullName evidence="6">LysR family transcriptional regulator</fullName>
    </submittedName>
</protein>
<dbReference type="RefSeq" id="WP_109679807.1">
    <property type="nucleotide sequence ID" value="NZ_CP086615.1"/>
</dbReference>
<organism evidence="6 7">
    <name type="scientific">Sediminicurvatus halobius</name>
    <dbReference type="NCBI Taxonomy" id="2182432"/>
    <lineage>
        <taxon>Bacteria</taxon>
        <taxon>Pseudomonadati</taxon>
        <taxon>Pseudomonadota</taxon>
        <taxon>Gammaproteobacteria</taxon>
        <taxon>Chromatiales</taxon>
        <taxon>Ectothiorhodospiraceae</taxon>
        <taxon>Sediminicurvatus</taxon>
    </lineage>
</organism>
<dbReference type="PANTHER" id="PTHR30537:SF30">
    <property type="entry name" value="TRANSCRIPTIONAL REGULATOR-RELATED"/>
    <property type="match status" value="1"/>
</dbReference>
<feature type="domain" description="HTH lysR-type" evidence="5">
    <location>
        <begin position="1"/>
        <end position="60"/>
    </location>
</feature>
<dbReference type="GO" id="GO:0003700">
    <property type="term" value="F:DNA-binding transcription factor activity"/>
    <property type="evidence" value="ECO:0007669"/>
    <property type="project" value="InterPro"/>
</dbReference>
<evidence type="ECO:0000313" key="7">
    <source>
        <dbReference type="Proteomes" id="UP000245474"/>
    </source>
</evidence>
<proteinExistence type="inferred from homology"/>
<dbReference type="PROSITE" id="PS50931">
    <property type="entry name" value="HTH_LYSR"/>
    <property type="match status" value="1"/>
</dbReference>
<dbReference type="Gene3D" id="1.10.10.10">
    <property type="entry name" value="Winged helix-like DNA-binding domain superfamily/Winged helix DNA-binding domain"/>
    <property type="match status" value="1"/>
</dbReference>
<keyword evidence="4" id="KW-0804">Transcription</keyword>
<dbReference type="Proteomes" id="UP000245474">
    <property type="component" value="Unassembled WGS sequence"/>
</dbReference>